<reference evidence="8" key="1">
    <citation type="submission" date="2018-02" db="EMBL/GenBank/DDBJ databases">
        <authorList>
            <person name="Hausmann B."/>
        </authorList>
    </citation>
    <scope>NUCLEOTIDE SEQUENCE [LARGE SCALE GENOMIC DNA]</scope>
    <source>
        <strain evidence="8">Peat soil MAG SbA1</strain>
    </source>
</reference>
<proteinExistence type="predicted"/>
<comment type="caution">
    <text evidence="3">Lacks conserved residue(s) required for the propagation of feature annotation.</text>
</comment>
<dbReference type="InterPro" id="IPR001789">
    <property type="entry name" value="Sig_transdc_resp-reg_receiver"/>
</dbReference>
<protein>
    <submittedName>
        <fullName evidence="7">Two component transcriptional regulator, LuxR family</fullName>
    </submittedName>
</protein>
<evidence type="ECO:0000256" key="1">
    <source>
        <dbReference type="ARBA" id="ARBA00022553"/>
    </source>
</evidence>
<dbReference type="Pfam" id="PF00072">
    <property type="entry name" value="Response_reg"/>
    <property type="match status" value="1"/>
</dbReference>
<dbReference type="GO" id="GO:0003677">
    <property type="term" value="F:DNA binding"/>
    <property type="evidence" value="ECO:0007669"/>
    <property type="project" value="UniProtKB-KW"/>
</dbReference>
<gene>
    <name evidence="7" type="ORF">SBA1_750030</name>
</gene>
<evidence type="ECO:0000256" key="4">
    <source>
        <dbReference type="SAM" id="MobiDB-lite"/>
    </source>
</evidence>
<name>A0A2U3L6L7_9BACT</name>
<dbReference type="CDD" id="cd06170">
    <property type="entry name" value="LuxR_C_like"/>
    <property type="match status" value="1"/>
</dbReference>
<feature type="compositionally biased region" description="Low complexity" evidence="4">
    <location>
        <begin position="244"/>
        <end position="270"/>
    </location>
</feature>
<dbReference type="GO" id="GO:0006355">
    <property type="term" value="P:regulation of DNA-templated transcription"/>
    <property type="evidence" value="ECO:0007669"/>
    <property type="project" value="InterPro"/>
</dbReference>
<dbReference type="InterPro" id="IPR058245">
    <property type="entry name" value="NreC/VraR/RcsB-like_REC"/>
</dbReference>
<dbReference type="PROSITE" id="PS50043">
    <property type="entry name" value="HTH_LUXR_2"/>
    <property type="match status" value="1"/>
</dbReference>
<accession>A0A2U3L6L7</accession>
<dbReference type="InterPro" id="IPR011006">
    <property type="entry name" value="CheY-like_superfamily"/>
</dbReference>
<dbReference type="InterPro" id="IPR016032">
    <property type="entry name" value="Sig_transdc_resp-reg_C-effctor"/>
</dbReference>
<feature type="domain" description="HTH luxR-type" evidence="5">
    <location>
        <begin position="167"/>
        <end position="232"/>
    </location>
</feature>
<evidence type="ECO:0000313" key="7">
    <source>
        <dbReference type="EMBL" id="SPF47571.1"/>
    </source>
</evidence>
<sequence>MATIPVSVDENPGAGEDGGKGHFIRVIVADTQAIFRAGLRKVFALEDDIRVVGQAETLAQTQSAVKKFSSDVVIFEAALAPNPVEAVADLIRQNPQMRIVVVTPGADEELTLELFRRGTHGIVSREVEPELLVDCLRQVAAGETWLENKAVHWVMEAYRNQNNRPAGARPKVQLTPKETLIVSCVTQGMKNKEIALRVGTTEQVVKNYLRKVYDKLGVADRLELALYCLNHHVVDNTKVPPLPTSAVNGNAKAAAAGAGASTSSSVSNSTPDPAANSPEKHS</sequence>
<dbReference type="AlphaFoldDB" id="A0A2U3L6L7"/>
<dbReference type="Pfam" id="PF00196">
    <property type="entry name" value="GerE"/>
    <property type="match status" value="1"/>
</dbReference>
<dbReference type="InterPro" id="IPR039420">
    <property type="entry name" value="WalR-like"/>
</dbReference>
<evidence type="ECO:0000256" key="3">
    <source>
        <dbReference type="PROSITE-ProRule" id="PRU00169"/>
    </source>
</evidence>
<feature type="domain" description="Response regulatory" evidence="6">
    <location>
        <begin position="25"/>
        <end position="140"/>
    </location>
</feature>
<keyword evidence="2" id="KW-0238">DNA-binding</keyword>
<evidence type="ECO:0000256" key="2">
    <source>
        <dbReference type="ARBA" id="ARBA00023125"/>
    </source>
</evidence>
<evidence type="ECO:0000313" key="8">
    <source>
        <dbReference type="Proteomes" id="UP000238701"/>
    </source>
</evidence>
<dbReference type="PANTHER" id="PTHR43214">
    <property type="entry name" value="TWO-COMPONENT RESPONSE REGULATOR"/>
    <property type="match status" value="1"/>
</dbReference>
<dbReference type="PANTHER" id="PTHR43214:SF42">
    <property type="entry name" value="TRANSCRIPTIONAL REGULATORY PROTEIN DESR"/>
    <property type="match status" value="1"/>
</dbReference>
<dbReference type="CDD" id="cd17535">
    <property type="entry name" value="REC_NarL-like"/>
    <property type="match status" value="1"/>
</dbReference>
<dbReference type="SUPFAM" id="SSF52172">
    <property type="entry name" value="CheY-like"/>
    <property type="match status" value="1"/>
</dbReference>
<dbReference type="OrthoDB" id="118459at2"/>
<evidence type="ECO:0000259" key="6">
    <source>
        <dbReference type="PROSITE" id="PS50110"/>
    </source>
</evidence>
<keyword evidence="1" id="KW-0597">Phosphoprotein</keyword>
<dbReference type="Gene3D" id="3.40.50.2300">
    <property type="match status" value="1"/>
</dbReference>
<dbReference type="EMBL" id="OMOD01000172">
    <property type="protein sequence ID" value="SPF47571.1"/>
    <property type="molecule type" value="Genomic_DNA"/>
</dbReference>
<dbReference type="PROSITE" id="PS50110">
    <property type="entry name" value="RESPONSE_REGULATORY"/>
    <property type="match status" value="1"/>
</dbReference>
<dbReference type="InterPro" id="IPR000792">
    <property type="entry name" value="Tscrpt_reg_LuxR_C"/>
</dbReference>
<dbReference type="SMART" id="SM00421">
    <property type="entry name" value="HTH_LUXR"/>
    <property type="match status" value="1"/>
</dbReference>
<dbReference type="SUPFAM" id="SSF46894">
    <property type="entry name" value="C-terminal effector domain of the bipartite response regulators"/>
    <property type="match status" value="1"/>
</dbReference>
<organism evidence="7 8">
    <name type="scientific">Candidatus Sulfotelmatobacter kueseliae</name>
    <dbReference type="NCBI Taxonomy" id="2042962"/>
    <lineage>
        <taxon>Bacteria</taxon>
        <taxon>Pseudomonadati</taxon>
        <taxon>Acidobacteriota</taxon>
        <taxon>Terriglobia</taxon>
        <taxon>Terriglobales</taxon>
        <taxon>Candidatus Korobacteraceae</taxon>
        <taxon>Candidatus Sulfotelmatobacter</taxon>
    </lineage>
</organism>
<dbReference type="PRINTS" id="PR00038">
    <property type="entry name" value="HTHLUXR"/>
</dbReference>
<dbReference type="GO" id="GO:0000160">
    <property type="term" value="P:phosphorelay signal transduction system"/>
    <property type="evidence" value="ECO:0007669"/>
    <property type="project" value="InterPro"/>
</dbReference>
<evidence type="ECO:0000259" key="5">
    <source>
        <dbReference type="PROSITE" id="PS50043"/>
    </source>
</evidence>
<feature type="region of interest" description="Disordered" evidence="4">
    <location>
        <begin position="238"/>
        <end position="282"/>
    </location>
</feature>
<dbReference type="Proteomes" id="UP000238701">
    <property type="component" value="Unassembled WGS sequence"/>
</dbReference>